<feature type="compositionally biased region" description="Low complexity" evidence="1">
    <location>
        <begin position="55"/>
        <end position="70"/>
    </location>
</feature>
<protein>
    <submittedName>
        <fullName evidence="2">Unnamed protein product</fullName>
    </submittedName>
</protein>
<organism evidence="2 3">
    <name type="scientific">Phytophthora fragariaefolia</name>
    <dbReference type="NCBI Taxonomy" id="1490495"/>
    <lineage>
        <taxon>Eukaryota</taxon>
        <taxon>Sar</taxon>
        <taxon>Stramenopiles</taxon>
        <taxon>Oomycota</taxon>
        <taxon>Peronosporomycetes</taxon>
        <taxon>Peronosporales</taxon>
        <taxon>Peronosporaceae</taxon>
        <taxon>Phytophthora</taxon>
    </lineage>
</organism>
<dbReference type="EMBL" id="BSXT01000237">
    <property type="protein sequence ID" value="GMF21841.1"/>
    <property type="molecule type" value="Genomic_DNA"/>
</dbReference>
<gene>
    <name evidence="2" type="ORF">Pfra01_000303300</name>
</gene>
<accession>A0A9W6WPJ9</accession>
<dbReference type="AlphaFoldDB" id="A0A9W6WPJ9"/>
<evidence type="ECO:0000313" key="3">
    <source>
        <dbReference type="Proteomes" id="UP001165121"/>
    </source>
</evidence>
<evidence type="ECO:0000313" key="2">
    <source>
        <dbReference type="EMBL" id="GMF21841.1"/>
    </source>
</evidence>
<name>A0A9W6WPJ9_9STRA</name>
<dbReference type="Proteomes" id="UP001165121">
    <property type="component" value="Unassembled WGS sequence"/>
</dbReference>
<feature type="region of interest" description="Disordered" evidence="1">
    <location>
        <begin position="1"/>
        <end position="117"/>
    </location>
</feature>
<keyword evidence="3" id="KW-1185">Reference proteome</keyword>
<reference evidence="2" key="1">
    <citation type="submission" date="2023-04" db="EMBL/GenBank/DDBJ databases">
        <title>Phytophthora fragariaefolia NBRC 109709.</title>
        <authorList>
            <person name="Ichikawa N."/>
            <person name="Sato H."/>
            <person name="Tonouchi N."/>
        </authorList>
    </citation>
    <scope>NUCLEOTIDE SEQUENCE</scope>
    <source>
        <strain evidence="2">NBRC 109709</strain>
    </source>
</reference>
<evidence type="ECO:0000256" key="1">
    <source>
        <dbReference type="SAM" id="MobiDB-lite"/>
    </source>
</evidence>
<proteinExistence type="predicted"/>
<comment type="caution">
    <text evidence="2">The sequence shown here is derived from an EMBL/GenBank/DDBJ whole genome shotgun (WGS) entry which is preliminary data.</text>
</comment>
<sequence>MDSSDEENTPPNVPALPHCNWTSNEDDVIGTGTATRLLLTPEGRSIKKRSESGTSPPLVSVKPVVSSPPLRLRAASPTTSLPVVLETPPRAPRRPRTEKTRRPSQTSRQNDRRVYREASAAYARCRAAAKVNHSSIKAHVAVPTHHIGRSSEASCGVGANG</sequence>